<dbReference type="InterPro" id="IPR003593">
    <property type="entry name" value="AAA+_ATPase"/>
</dbReference>
<evidence type="ECO:0000256" key="6">
    <source>
        <dbReference type="ARBA" id="ARBA00022989"/>
    </source>
</evidence>
<feature type="transmembrane region" description="Helical" evidence="8">
    <location>
        <begin position="69"/>
        <end position="94"/>
    </location>
</feature>
<evidence type="ECO:0000256" key="1">
    <source>
        <dbReference type="ARBA" id="ARBA00004651"/>
    </source>
</evidence>
<dbReference type="GO" id="GO:0140359">
    <property type="term" value="F:ABC-type transporter activity"/>
    <property type="evidence" value="ECO:0007669"/>
    <property type="project" value="InterPro"/>
</dbReference>
<evidence type="ECO:0000256" key="8">
    <source>
        <dbReference type="SAM" id="Phobius"/>
    </source>
</evidence>
<sequence length="570" mass="65683">MVSGQWNRETVKALWQLTSRYWRSEEKKSAWMYLVGIIILTMAAVYMTLLLNDWFNEFYSALQNYDSTAVYHGLIRFTAIAFGHIAFSVYAYYLQQTLALRWRRWMTEKYLSRWTSRHMFYRLEMFSGGRSDNPDQRISEDINLFTTRTLSFMAGLLKAITTIFCFIFVLWSLSEPLTLPLPGFTIHIYGYLVWTALAYSVIGTWITHKVGHKLVGLNFVQQKLEADFRYAMVRLRETSESVAFYHGGKEEKKILSGRFHKLLVNTVYIIRKQKQLSWLTNSYGQIAIIFPFVVAAPRYLSKNISLGGLMQVANCFGKVQESMSYFVDVYSSLAEWMSCVERLLTFDAHMDHMLRETEKEQGHLARKEGGSSLILSDVTVRLPQGKTLLSSLSCTIQEGEKVILKGPSGSGKSTLLRLLAGLWPYGEGVIQLPLTSEVLFIPQKPYMPMGTLEEAAFYPKGKGNREELVKLMEECGLLRWKDHLEEEGDWSHILSLGEQQKLAFVRIFLTRPRWVFLDEATSAMDEETENHLYRLLTSIPNITVISVGHRSTLDKYHTRVLKIQEGRLEG</sequence>
<dbReference type="InterPro" id="IPR036640">
    <property type="entry name" value="ABC1_TM_sf"/>
</dbReference>
<feature type="domain" description="ABC transporter" evidence="9">
    <location>
        <begin position="373"/>
        <end position="570"/>
    </location>
</feature>
<dbReference type="GO" id="GO:0005524">
    <property type="term" value="F:ATP binding"/>
    <property type="evidence" value="ECO:0007669"/>
    <property type="project" value="UniProtKB-KW"/>
</dbReference>
<dbReference type="HOGENOM" id="CLU_007587_6_1_9"/>
<evidence type="ECO:0000313" key="12">
    <source>
        <dbReference type="Proteomes" id="UP000003277"/>
    </source>
</evidence>
<dbReference type="OrthoDB" id="9810134at2"/>
<dbReference type="GO" id="GO:0016887">
    <property type="term" value="F:ATP hydrolysis activity"/>
    <property type="evidence" value="ECO:0007669"/>
    <property type="project" value="InterPro"/>
</dbReference>
<dbReference type="PROSITE" id="PS00211">
    <property type="entry name" value="ABC_TRANSPORTER_1"/>
    <property type="match status" value="1"/>
</dbReference>
<dbReference type="eggNOG" id="COG4178">
    <property type="taxonomic scope" value="Bacteria"/>
</dbReference>
<dbReference type="InterPro" id="IPR017871">
    <property type="entry name" value="ABC_transporter-like_CS"/>
</dbReference>
<dbReference type="RefSeq" id="WP_008859646.1">
    <property type="nucleotide sequence ID" value="NZ_JH591188.1"/>
</dbReference>
<keyword evidence="2" id="KW-0813">Transport</keyword>
<dbReference type="PANTHER" id="PTHR11384">
    <property type="entry name" value="ATP-BINDING CASSETTE, SUB-FAMILY D MEMBER"/>
    <property type="match status" value="1"/>
</dbReference>
<accession>H1D0L4</accession>
<name>H1D0L4_9FIRM</name>
<dbReference type="CDD" id="cd03223">
    <property type="entry name" value="ABCD_peroxisomal_ALDP"/>
    <property type="match status" value="1"/>
</dbReference>
<dbReference type="InterPro" id="IPR003439">
    <property type="entry name" value="ABC_transporter-like_ATP-bd"/>
</dbReference>
<dbReference type="SUPFAM" id="SSF90123">
    <property type="entry name" value="ABC transporter transmembrane region"/>
    <property type="match status" value="1"/>
</dbReference>
<evidence type="ECO:0000259" key="10">
    <source>
        <dbReference type="PROSITE" id="PS50929"/>
    </source>
</evidence>
<feature type="domain" description="ABC transmembrane type-1" evidence="10">
    <location>
        <begin position="35"/>
        <end position="335"/>
    </location>
</feature>
<gene>
    <name evidence="11" type="ORF">HMPREF9453_01152</name>
</gene>
<dbReference type="SMART" id="SM00382">
    <property type="entry name" value="AAA"/>
    <property type="match status" value="1"/>
</dbReference>
<proteinExistence type="predicted"/>
<dbReference type="Pfam" id="PF06472">
    <property type="entry name" value="ABC_membrane_2"/>
    <property type="match status" value="1"/>
</dbReference>
<evidence type="ECO:0000256" key="7">
    <source>
        <dbReference type="ARBA" id="ARBA00023136"/>
    </source>
</evidence>
<evidence type="ECO:0000259" key="9">
    <source>
        <dbReference type="PROSITE" id="PS50893"/>
    </source>
</evidence>
<keyword evidence="6 8" id="KW-1133">Transmembrane helix</keyword>
<dbReference type="InterPro" id="IPR050835">
    <property type="entry name" value="ABC_transporter_sub-D"/>
</dbReference>
<dbReference type="AlphaFoldDB" id="H1D0L4"/>
<feature type="transmembrane region" description="Helical" evidence="8">
    <location>
        <begin position="278"/>
        <end position="300"/>
    </location>
</feature>
<dbReference type="PANTHER" id="PTHR11384:SF59">
    <property type="entry name" value="LYSOSOMAL COBALAMIN TRANSPORTER ABCD4"/>
    <property type="match status" value="1"/>
</dbReference>
<dbReference type="PROSITE" id="PS50929">
    <property type="entry name" value="ABC_TM1F"/>
    <property type="match status" value="1"/>
</dbReference>
<keyword evidence="7 8" id="KW-0472">Membrane</keyword>
<feature type="transmembrane region" description="Helical" evidence="8">
    <location>
        <begin position="30"/>
        <end position="49"/>
    </location>
</feature>
<dbReference type="EMBL" id="ADLT01000038">
    <property type="protein sequence ID" value="EHO62893.1"/>
    <property type="molecule type" value="Genomic_DNA"/>
</dbReference>
<keyword evidence="4" id="KW-0547">Nucleotide-binding</keyword>
<dbReference type="PATRIC" id="fig|742743.3.peg.1170"/>
<dbReference type="InterPro" id="IPR011527">
    <property type="entry name" value="ABC1_TM_dom"/>
</dbReference>
<evidence type="ECO:0008006" key="13">
    <source>
        <dbReference type="Google" id="ProtNLM"/>
    </source>
</evidence>
<dbReference type="PROSITE" id="PS50893">
    <property type="entry name" value="ABC_TRANSPORTER_2"/>
    <property type="match status" value="1"/>
</dbReference>
<feature type="transmembrane region" description="Helical" evidence="8">
    <location>
        <begin position="155"/>
        <end position="174"/>
    </location>
</feature>
<dbReference type="Gene3D" id="1.20.1560.10">
    <property type="entry name" value="ABC transporter type 1, transmembrane domain"/>
    <property type="match status" value="1"/>
</dbReference>
<evidence type="ECO:0000256" key="2">
    <source>
        <dbReference type="ARBA" id="ARBA00022448"/>
    </source>
</evidence>
<dbReference type="GO" id="GO:0005886">
    <property type="term" value="C:plasma membrane"/>
    <property type="evidence" value="ECO:0007669"/>
    <property type="project" value="UniProtKB-SubCell"/>
</dbReference>
<keyword evidence="3 8" id="KW-0812">Transmembrane</keyword>
<protein>
    <recommendedName>
        <fullName evidence="13">ABC transporter domain-containing protein</fullName>
    </recommendedName>
</protein>
<organism evidence="11 12">
    <name type="scientific">Dialister succinatiphilus YIT 11850</name>
    <dbReference type="NCBI Taxonomy" id="742743"/>
    <lineage>
        <taxon>Bacteria</taxon>
        <taxon>Bacillati</taxon>
        <taxon>Bacillota</taxon>
        <taxon>Negativicutes</taxon>
        <taxon>Veillonellales</taxon>
        <taxon>Veillonellaceae</taxon>
        <taxon>Dialister</taxon>
    </lineage>
</organism>
<keyword evidence="12" id="KW-1185">Reference proteome</keyword>
<feature type="transmembrane region" description="Helical" evidence="8">
    <location>
        <begin position="186"/>
        <end position="206"/>
    </location>
</feature>
<comment type="subcellular location">
    <subcellularLocation>
        <location evidence="1">Cell membrane</location>
        <topology evidence="1">Multi-pass membrane protein</topology>
    </subcellularLocation>
</comment>
<dbReference type="Proteomes" id="UP000003277">
    <property type="component" value="Unassembled WGS sequence"/>
</dbReference>
<evidence type="ECO:0000256" key="5">
    <source>
        <dbReference type="ARBA" id="ARBA00022840"/>
    </source>
</evidence>
<dbReference type="InterPro" id="IPR027417">
    <property type="entry name" value="P-loop_NTPase"/>
</dbReference>
<evidence type="ECO:0000256" key="4">
    <source>
        <dbReference type="ARBA" id="ARBA00022741"/>
    </source>
</evidence>
<dbReference type="Pfam" id="PF00005">
    <property type="entry name" value="ABC_tran"/>
    <property type="match status" value="1"/>
</dbReference>
<reference evidence="11 12" key="1">
    <citation type="submission" date="2011-11" db="EMBL/GenBank/DDBJ databases">
        <title>The Genome Sequence of Dialister succinatiphilus YIT 11850.</title>
        <authorList>
            <consortium name="The Broad Institute Genome Sequencing Platform"/>
            <person name="Earl A."/>
            <person name="Ward D."/>
            <person name="Feldgarden M."/>
            <person name="Gevers D."/>
            <person name="Morotomi M."/>
            <person name="Young S.K."/>
            <person name="Zeng Q."/>
            <person name="Gargeya S."/>
            <person name="Fitzgerald M."/>
            <person name="Haas B."/>
            <person name="Abouelleil A."/>
            <person name="Alvarado L."/>
            <person name="Arachchi H.M."/>
            <person name="Berlin A."/>
            <person name="Brown A."/>
            <person name="Chapman S.B."/>
            <person name="Dunbar C."/>
            <person name="Gearin G."/>
            <person name="Goldberg J."/>
            <person name="Griggs A."/>
            <person name="Gujja S."/>
            <person name="Heiman D."/>
            <person name="Howarth C."/>
            <person name="Lui A."/>
            <person name="MacDonald P.J.P."/>
            <person name="Montmayeur A."/>
            <person name="Murphy C."/>
            <person name="Neiman D."/>
            <person name="Pearson M."/>
            <person name="Priest M."/>
            <person name="Roberts A."/>
            <person name="Saif S."/>
            <person name="Shea T."/>
            <person name="Sisk P."/>
            <person name="Stolte C."/>
            <person name="Sykes S."/>
            <person name="Wortman J."/>
            <person name="Nusbaum C."/>
            <person name="Birren B."/>
        </authorList>
    </citation>
    <scope>NUCLEOTIDE SEQUENCE [LARGE SCALE GENOMIC DNA]</scope>
    <source>
        <strain evidence="11 12">YIT 11850</strain>
    </source>
</reference>
<evidence type="ECO:0000256" key="3">
    <source>
        <dbReference type="ARBA" id="ARBA00022692"/>
    </source>
</evidence>
<evidence type="ECO:0000313" key="11">
    <source>
        <dbReference type="EMBL" id="EHO62893.1"/>
    </source>
</evidence>
<keyword evidence="5" id="KW-0067">ATP-binding</keyword>
<comment type="caution">
    <text evidence="11">The sequence shown here is derived from an EMBL/GenBank/DDBJ whole genome shotgun (WGS) entry which is preliminary data.</text>
</comment>
<dbReference type="SUPFAM" id="SSF52540">
    <property type="entry name" value="P-loop containing nucleoside triphosphate hydrolases"/>
    <property type="match status" value="1"/>
</dbReference>
<dbReference type="Gene3D" id="3.40.50.300">
    <property type="entry name" value="P-loop containing nucleotide triphosphate hydrolases"/>
    <property type="match status" value="1"/>
</dbReference>
<dbReference type="STRING" id="742743.HMPREF9453_01152"/>